<evidence type="ECO:0000256" key="6">
    <source>
        <dbReference type="ARBA" id="ARBA00022989"/>
    </source>
</evidence>
<dbReference type="FunFam" id="2.60.370.10:FF:000001">
    <property type="entry name" value="COX11 cytochrome c oxidase assembly homolog"/>
    <property type="match status" value="1"/>
</dbReference>
<proteinExistence type="inferred from homology"/>
<comment type="caution">
    <text evidence="12">The sequence shown here is derived from an EMBL/GenBank/DDBJ whole genome shotgun (WGS) entry which is preliminary data.</text>
</comment>
<dbReference type="SUPFAM" id="SSF50104">
    <property type="entry name" value="Translation proteins SH3-like domain"/>
    <property type="match status" value="1"/>
</dbReference>
<dbReference type="GO" id="GO:0005743">
    <property type="term" value="C:mitochondrial inner membrane"/>
    <property type="evidence" value="ECO:0007669"/>
    <property type="project" value="UniProtKB-SubCell"/>
</dbReference>
<keyword evidence="7 10" id="KW-0472">Membrane</keyword>
<dbReference type="Pfam" id="PF16906">
    <property type="entry name" value="Ribosomal_L26"/>
    <property type="match status" value="1"/>
</dbReference>
<dbReference type="InterPro" id="IPR014722">
    <property type="entry name" value="Rib_uL2_dom2"/>
</dbReference>
<evidence type="ECO:0000259" key="11">
    <source>
        <dbReference type="SMART" id="SM00739"/>
    </source>
</evidence>
<comment type="function">
    <text evidence="1">Exerts its effect at some terminal stage of cytochrome c oxidase synthesis, probably by being involved in the insertion of the copper B into subunit I.</text>
</comment>
<dbReference type="Gene3D" id="2.30.30.30">
    <property type="match status" value="1"/>
</dbReference>
<dbReference type="Proteomes" id="UP000801864">
    <property type="component" value="Unassembled WGS sequence"/>
</dbReference>
<organism evidence="12 13">
    <name type="scientific">Trichoderma lentiforme</name>
    <dbReference type="NCBI Taxonomy" id="1567552"/>
    <lineage>
        <taxon>Eukaryota</taxon>
        <taxon>Fungi</taxon>
        <taxon>Dikarya</taxon>
        <taxon>Ascomycota</taxon>
        <taxon>Pezizomycotina</taxon>
        <taxon>Sordariomycetes</taxon>
        <taxon>Hypocreomycetidae</taxon>
        <taxon>Hypocreales</taxon>
        <taxon>Hypocreaceae</taxon>
        <taxon>Trichoderma</taxon>
    </lineage>
</organism>
<evidence type="ECO:0000256" key="10">
    <source>
        <dbReference type="SAM" id="Phobius"/>
    </source>
</evidence>
<dbReference type="Pfam" id="PF04442">
    <property type="entry name" value="CtaG_Cox11"/>
    <property type="match status" value="1"/>
</dbReference>
<dbReference type="PANTHER" id="PTHR21320:SF3">
    <property type="entry name" value="CYTOCHROME C OXIDASE ASSEMBLY PROTEIN COX11, MITOCHONDRIAL-RELATED"/>
    <property type="match status" value="1"/>
</dbReference>
<dbReference type="FunFam" id="2.30.30.30:FF:000009">
    <property type="entry name" value="60S ribosomal protein L26"/>
    <property type="match status" value="1"/>
</dbReference>
<dbReference type="SMART" id="SM00739">
    <property type="entry name" value="KOW"/>
    <property type="match status" value="1"/>
</dbReference>
<evidence type="ECO:0000313" key="12">
    <source>
        <dbReference type="EMBL" id="KAF3077600.1"/>
    </source>
</evidence>
<dbReference type="SUPFAM" id="SSF110111">
    <property type="entry name" value="Ctag/Cox11"/>
    <property type="match status" value="1"/>
</dbReference>
<comment type="similarity">
    <text evidence="3">Belongs to the universal ribosomal protein uL24 family.</text>
</comment>
<dbReference type="HAMAP" id="MF_00155">
    <property type="entry name" value="CtaG"/>
    <property type="match status" value="1"/>
</dbReference>
<protein>
    <submittedName>
        <fullName evidence="12">Cytochrome c oxidase assembly protein COX11</fullName>
    </submittedName>
</protein>
<dbReference type="GO" id="GO:0005759">
    <property type="term" value="C:mitochondrial matrix"/>
    <property type="evidence" value="ECO:0007669"/>
    <property type="project" value="UniProtKB-ARBA"/>
</dbReference>
<dbReference type="CDD" id="cd06089">
    <property type="entry name" value="KOW_RPL26"/>
    <property type="match status" value="1"/>
</dbReference>
<keyword evidence="8" id="KW-0687">Ribonucleoprotein</keyword>
<dbReference type="InterPro" id="IPR008991">
    <property type="entry name" value="Translation_prot_SH3-like_sf"/>
</dbReference>
<comment type="subcellular location">
    <subcellularLocation>
        <location evidence="2">Mitochondrion inner membrane</location>
        <topology evidence="2">Single-pass membrane protein</topology>
        <orientation evidence="2">Intermembrane side</orientation>
    </subcellularLocation>
</comment>
<dbReference type="GO" id="GO:0003735">
    <property type="term" value="F:structural constituent of ribosome"/>
    <property type="evidence" value="ECO:0007669"/>
    <property type="project" value="InterPro"/>
</dbReference>
<reference evidence="12 13" key="1">
    <citation type="submission" date="2018-06" db="EMBL/GenBank/DDBJ databases">
        <title>Genome analysis of cellulolytic fungus Trichoderma lentiforme CFAM-422.</title>
        <authorList>
            <person name="Steindorff A.S."/>
            <person name="Formighieri E.F."/>
            <person name="Midorikawa G.E.O."/>
            <person name="Tamietti M.S."/>
            <person name="Ramos E.Z."/>
            <person name="Silva A.S."/>
            <person name="Bon E.P.S."/>
            <person name="Mendes T.D."/>
            <person name="Damaso M.C.T."/>
            <person name="Favaro L.C.L."/>
        </authorList>
    </citation>
    <scope>NUCLEOTIDE SEQUENCE [LARGE SCALE GENOMIC DNA]</scope>
    <source>
        <strain evidence="12 13">CFAM-422</strain>
    </source>
</reference>
<dbReference type="InterPro" id="IPR005824">
    <property type="entry name" value="KOW"/>
</dbReference>
<evidence type="ECO:0000256" key="4">
    <source>
        <dbReference type="ARBA" id="ARBA00022692"/>
    </source>
</evidence>
<evidence type="ECO:0000256" key="7">
    <source>
        <dbReference type="ARBA" id="ARBA00023136"/>
    </source>
</evidence>
<feature type="transmembrane region" description="Helical" evidence="10">
    <location>
        <begin position="85"/>
        <end position="104"/>
    </location>
</feature>
<evidence type="ECO:0000256" key="5">
    <source>
        <dbReference type="ARBA" id="ARBA00022980"/>
    </source>
</evidence>
<evidence type="ECO:0000256" key="9">
    <source>
        <dbReference type="SAM" id="MobiDB-lite"/>
    </source>
</evidence>
<feature type="region of interest" description="Disordered" evidence="9">
    <location>
        <begin position="346"/>
        <end position="366"/>
    </location>
</feature>
<feature type="compositionally biased region" description="Polar residues" evidence="9">
    <location>
        <begin position="277"/>
        <end position="288"/>
    </location>
</feature>
<evidence type="ECO:0000313" key="13">
    <source>
        <dbReference type="Proteomes" id="UP000801864"/>
    </source>
</evidence>
<dbReference type="Gene3D" id="2.60.370.10">
    <property type="entry name" value="Ctag/Cox11"/>
    <property type="match status" value="1"/>
</dbReference>
<feature type="compositionally biased region" description="Basic residues" evidence="9">
    <location>
        <begin position="350"/>
        <end position="360"/>
    </location>
</feature>
<name>A0A9P4XRN8_9HYPO</name>
<dbReference type="EMBL" id="QLNT01000001">
    <property type="protein sequence ID" value="KAF3077600.1"/>
    <property type="molecule type" value="Genomic_DNA"/>
</dbReference>
<dbReference type="AlphaFoldDB" id="A0A9P4XRN8"/>
<keyword evidence="4 10" id="KW-0812">Transmembrane</keyword>
<accession>A0A9P4XRN8</accession>
<keyword evidence="5" id="KW-0689">Ribosomal protein</keyword>
<dbReference type="InterPro" id="IPR005756">
    <property type="entry name" value="Ribosomal_uL24_euk/arc"/>
</dbReference>
<dbReference type="GO" id="GO:0006412">
    <property type="term" value="P:translation"/>
    <property type="evidence" value="ECO:0007669"/>
    <property type="project" value="InterPro"/>
</dbReference>
<dbReference type="GO" id="GO:0015934">
    <property type="term" value="C:large ribosomal subunit"/>
    <property type="evidence" value="ECO:0007669"/>
    <property type="project" value="InterPro"/>
</dbReference>
<dbReference type="GO" id="GO:0003723">
    <property type="term" value="F:RNA binding"/>
    <property type="evidence" value="ECO:0007669"/>
    <property type="project" value="InterPro"/>
</dbReference>
<keyword evidence="6 10" id="KW-1133">Transmembrane helix</keyword>
<dbReference type="NCBIfam" id="NF003465">
    <property type="entry name" value="PRK05089.1"/>
    <property type="match status" value="1"/>
</dbReference>
<dbReference type="PANTHER" id="PTHR21320">
    <property type="entry name" value="CYTOCHROME C OXIDASE ASSEMBLY PROTEIN COX11-RELATED"/>
    <property type="match status" value="1"/>
</dbReference>
<evidence type="ECO:0000256" key="8">
    <source>
        <dbReference type="ARBA" id="ARBA00023274"/>
    </source>
</evidence>
<gene>
    <name evidence="12" type="ORF">CFAM422_000798</name>
</gene>
<feature type="domain" description="KOW" evidence="11">
    <location>
        <begin position="390"/>
        <end position="417"/>
    </location>
</feature>
<evidence type="ECO:0000256" key="2">
    <source>
        <dbReference type="ARBA" id="ARBA00004243"/>
    </source>
</evidence>
<evidence type="ECO:0000256" key="1">
    <source>
        <dbReference type="ARBA" id="ARBA00004007"/>
    </source>
</evidence>
<dbReference type="InterPro" id="IPR007533">
    <property type="entry name" value="Cyt_c_oxidase_assmbl_CtaG"/>
</dbReference>
<dbReference type="Pfam" id="PF00467">
    <property type="entry name" value="KOW"/>
    <property type="match status" value="1"/>
</dbReference>
<sequence>MSNALRLVRNGPSRTASSSSQWACFFCQHARPQSSRPNFADFRRKFSNSRPRREQQIQHQPRQNATYAPSMDRVREQYSQRNKTIAFYTMSVIMGTLALAYGSVPFYKMICATTGWGGQPIRAHGTSGEENQDLSSRLVPVTSANRIKVTFNAAVSDILPWKFVPQQREVRVLPGETALAFYKATNLGDQDIIGVATYSVTPAQCAPYFSKIQCFCFEEQRLNAGETVDMPVFFYLDPDLLNDINMKGVETVTLNYTFFNRRPGVLGWPLSQPSFQKRNQEVGQQKSRGNPPLAKNFAHSGPDDDNFLAGLFFFFPLLSLLITQRSTDKTGSPRRPNPTVKMVKVNKNTHSSRSKSRAAHFKAGSGQRRVIMSAPLSKELREKYNVRSIPIRKDDEVTIVRGSNKGREGKVTSVYRLKYVIHVERVTRDKASGQSVPLGIHPSNVVITKLKLDKDRESILSRSKVGRELRVPNKISA</sequence>
<feature type="region of interest" description="Disordered" evidence="9">
    <location>
        <begin position="277"/>
        <end position="299"/>
    </location>
</feature>
<dbReference type="PROSITE" id="PS01108">
    <property type="entry name" value="RIBOSOMAL_L24"/>
    <property type="match status" value="1"/>
</dbReference>
<evidence type="ECO:0000256" key="3">
    <source>
        <dbReference type="ARBA" id="ARBA00010618"/>
    </source>
</evidence>
<dbReference type="InterPro" id="IPR041988">
    <property type="entry name" value="Ribosomal_uL24_KOW"/>
</dbReference>
<dbReference type="InterPro" id="IPR023471">
    <property type="entry name" value="CtaG/Cox11_dom_sf"/>
</dbReference>
<dbReference type="NCBIfam" id="TIGR01080">
    <property type="entry name" value="rplX_A_E"/>
    <property type="match status" value="1"/>
</dbReference>
<keyword evidence="13" id="KW-1185">Reference proteome</keyword>
<dbReference type="InterPro" id="IPR005825">
    <property type="entry name" value="Ribosomal_uL24_CS"/>
</dbReference>
<dbReference type="GO" id="GO:0005507">
    <property type="term" value="F:copper ion binding"/>
    <property type="evidence" value="ECO:0007669"/>
    <property type="project" value="InterPro"/>
</dbReference>